<evidence type="ECO:0008006" key="4">
    <source>
        <dbReference type="Google" id="ProtNLM"/>
    </source>
</evidence>
<evidence type="ECO:0000256" key="1">
    <source>
        <dbReference type="SAM" id="MobiDB-lite"/>
    </source>
</evidence>
<organism evidence="2 3">
    <name type="scientific">Paenibacillus sambharensis</name>
    <dbReference type="NCBI Taxonomy" id="1803190"/>
    <lineage>
        <taxon>Bacteria</taxon>
        <taxon>Bacillati</taxon>
        <taxon>Bacillota</taxon>
        <taxon>Bacilli</taxon>
        <taxon>Bacillales</taxon>
        <taxon>Paenibacillaceae</taxon>
        <taxon>Paenibacillus</taxon>
    </lineage>
</organism>
<feature type="region of interest" description="Disordered" evidence="1">
    <location>
        <begin position="43"/>
        <end position="82"/>
    </location>
</feature>
<proteinExistence type="predicted"/>
<gene>
    <name evidence="2" type="ORF">DNH61_20980</name>
</gene>
<evidence type="ECO:0000313" key="3">
    <source>
        <dbReference type="Proteomes" id="UP000249522"/>
    </source>
</evidence>
<comment type="caution">
    <text evidence="2">The sequence shown here is derived from an EMBL/GenBank/DDBJ whole genome shotgun (WGS) entry which is preliminary data.</text>
</comment>
<dbReference type="OrthoDB" id="2660342at2"/>
<dbReference type="Proteomes" id="UP000249522">
    <property type="component" value="Unassembled WGS sequence"/>
</dbReference>
<dbReference type="RefSeq" id="WP_111148772.1">
    <property type="nucleotide sequence ID" value="NZ_QKRB01000055.1"/>
</dbReference>
<name>A0A2W1L4X4_9BACL</name>
<reference evidence="2 3" key="1">
    <citation type="submission" date="2018-06" db="EMBL/GenBank/DDBJ databases">
        <title>Paenibacillus imtechensis sp. nov.</title>
        <authorList>
            <person name="Pinnaka A.K."/>
            <person name="Singh H."/>
            <person name="Kaur M."/>
        </authorList>
    </citation>
    <scope>NUCLEOTIDE SEQUENCE [LARGE SCALE GENOMIC DNA]</scope>
    <source>
        <strain evidence="2 3">SMB1</strain>
    </source>
</reference>
<protein>
    <recommendedName>
        <fullName evidence="4">DUF3679 domain-containing protein</fullName>
    </recommendedName>
</protein>
<dbReference type="AlphaFoldDB" id="A0A2W1L4X4"/>
<sequence length="136" mass="13701">MKRKPFQWAMAGALLVILLLYGLEMSADGIGRIYGPLDHASQQQGMEVQLSKEPPPAEAAPLENGPAVEQNDLAAGNSAKSAEALPGAAGQGLAGYSPPSGEASVNKAAEGAAGFLQGLSSGGIRLVVSLFDAIAG</sequence>
<evidence type="ECO:0000313" key="2">
    <source>
        <dbReference type="EMBL" id="PZD93963.1"/>
    </source>
</evidence>
<dbReference type="EMBL" id="QKRB01000055">
    <property type="protein sequence ID" value="PZD93963.1"/>
    <property type="molecule type" value="Genomic_DNA"/>
</dbReference>
<keyword evidence="3" id="KW-1185">Reference proteome</keyword>
<accession>A0A2W1L4X4</accession>